<dbReference type="EMBL" id="BSYO01000002">
    <property type="protein sequence ID" value="GMH00562.1"/>
    <property type="molecule type" value="Genomic_DNA"/>
</dbReference>
<keyword evidence="2" id="KW-1185">Reference proteome</keyword>
<dbReference type="Proteomes" id="UP001279734">
    <property type="component" value="Unassembled WGS sequence"/>
</dbReference>
<dbReference type="AlphaFoldDB" id="A0AAD3P9Y0"/>
<comment type="caution">
    <text evidence="1">The sequence shown here is derived from an EMBL/GenBank/DDBJ whole genome shotgun (WGS) entry which is preliminary data.</text>
</comment>
<accession>A0AAD3P9Y0</accession>
<sequence length="111" mass="13173">MQDYALNIEIFGNMIRQECRETFSSIWRKMFGDTFWASSSDYRFELRKSLLQRRDRAKETLCKCVVKEDIIGVGRGEYRLRVTHACRFLLRQCTLWSRKSFGAIIVIYGTT</sequence>
<protein>
    <submittedName>
        <fullName evidence="1">Uncharacterized protein</fullName>
    </submittedName>
</protein>
<reference evidence="1" key="1">
    <citation type="submission" date="2023-05" db="EMBL/GenBank/DDBJ databases">
        <title>Nepenthes gracilis genome sequencing.</title>
        <authorList>
            <person name="Fukushima K."/>
        </authorList>
    </citation>
    <scope>NUCLEOTIDE SEQUENCE</scope>
    <source>
        <strain evidence="1">SING2019-196</strain>
    </source>
</reference>
<evidence type="ECO:0000313" key="1">
    <source>
        <dbReference type="EMBL" id="GMH00562.1"/>
    </source>
</evidence>
<proteinExistence type="predicted"/>
<evidence type="ECO:0000313" key="2">
    <source>
        <dbReference type="Proteomes" id="UP001279734"/>
    </source>
</evidence>
<organism evidence="1 2">
    <name type="scientific">Nepenthes gracilis</name>
    <name type="common">Slender pitcher plant</name>
    <dbReference type="NCBI Taxonomy" id="150966"/>
    <lineage>
        <taxon>Eukaryota</taxon>
        <taxon>Viridiplantae</taxon>
        <taxon>Streptophyta</taxon>
        <taxon>Embryophyta</taxon>
        <taxon>Tracheophyta</taxon>
        <taxon>Spermatophyta</taxon>
        <taxon>Magnoliopsida</taxon>
        <taxon>eudicotyledons</taxon>
        <taxon>Gunneridae</taxon>
        <taxon>Pentapetalae</taxon>
        <taxon>Caryophyllales</taxon>
        <taxon>Nepenthaceae</taxon>
        <taxon>Nepenthes</taxon>
    </lineage>
</organism>
<name>A0AAD3P9Y0_NEPGR</name>
<gene>
    <name evidence="1" type="ORF">Nepgr_002401</name>
</gene>